<dbReference type="EMBL" id="JARKIB010000054">
    <property type="protein sequence ID" value="KAJ7753781.1"/>
    <property type="molecule type" value="Genomic_DNA"/>
</dbReference>
<reference evidence="1" key="1">
    <citation type="submission" date="2023-03" db="EMBL/GenBank/DDBJ databases">
        <title>Massive genome expansion in bonnet fungi (Mycena s.s.) driven by repeated elements and novel gene families across ecological guilds.</title>
        <authorList>
            <consortium name="Lawrence Berkeley National Laboratory"/>
            <person name="Harder C.B."/>
            <person name="Miyauchi S."/>
            <person name="Viragh M."/>
            <person name="Kuo A."/>
            <person name="Thoen E."/>
            <person name="Andreopoulos B."/>
            <person name="Lu D."/>
            <person name="Skrede I."/>
            <person name="Drula E."/>
            <person name="Henrissat B."/>
            <person name="Morin E."/>
            <person name="Kohler A."/>
            <person name="Barry K."/>
            <person name="LaButti K."/>
            <person name="Morin E."/>
            <person name="Salamov A."/>
            <person name="Lipzen A."/>
            <person name="Mereny Z."/>
            <person name="Hegedus B."/>
            <person name="Baldrian P."/>
            <person name="Stursova M."/>
            <person name="Weitz H."/>
            <person name="Taylor A."/>
            <person name="Grigoriev I.V."/>
            <person name="Nagy L.G."/>
            <person name="Martin F."/>
            <person name="Kauserud H."/>
        </authorList>
    </citation>
    <scope>NUCLEOTIDE SEQUENCE</scope>
    <source>
        <strain evidence="1">CBHHK182m</strain>
    </source>
</reference>
<dbReference type="AlphaFoldDB" id="A0AAD7NAM4"/>
<name>A0AAD7NAM4_9AGAR</name>
<evidence type="ECO:0000313" key="2">
    <source>
        <dbReference type="Proteomes" id="UP001215598"/>
    </source>
</evidence>
<sequence>MVLLHVVRRMGARTSRSLIKKVKWAARSTAGVARWALAGCSIRTMCMNSLRAGPAVASSIPPMRPVASTRLQVMDTSVASTHVFSKPTVFFQYQCSSRSNLDNLAVIGVERPSGVVDWKGRRTLEITFQISARGWNAGIHVPPGVVFNTNPLPAFTVMASRLPSAGFVRKSR</sequence>
<evidence type="ECO:0000313" key="1">
    <source>
        <dbReference type="EMBL" id="KAJ7753781.1"/>
    </source>
</evidence>
<comment type="caution">
    <text evidence="1">The sequence shown here is derived from an EMBL/GenBank/DDBJ whole genome shotgun (WGS) entry which is preliminary data.</text>
</comment>
<organism evidence="1 2">
    <name type="scientific">Mycena metata</name>
    <dbReference type="NCBI Taxonomy" id="1033252"/>
    <lineage>
        <taxon>Eukaryota</taxon>
        <taxon>Fungi</taxon>
        <taxon>Dikarya</taxon>
        <taxon>Basidiomycota</taxon>
        <taxon>Agaricomycotina</taxon>
        <taxon>Agaricomycetes</taxon>
        <taxon>Agaricomycetidae</taxon>
        <taxon>Agaricales</taxon>
        <taxon>Marasmiineae</taxon>
        <taxon>Mycenaceae</taxon>
        <taxon>Mycena</taxon>
    </lineage>
</organism>
<accession>A0AAD7NAM4</accession>
<protein>
    <submittedName>
        <fullName evidence="1">Uncharacterized protein</fullName>
    </submittedName>
</protein>
<proteinExistence type="predicted"/>
<keyword evidence="2" id="KW-1185">Reference proteome</keyword>
<dbReference type="Proteomes" id="UP001215598">
    <property type="component" value="Unassembled WGS sequence"/>
</dbReference>
<gene>
    <name evidence="1" type="ORF">B0H16DRAFT_1543936</name>
</gene>